<dbReference type="EMBL" id="KZ679009">
    <property type="protein sequence ID" value="PSS21945.1"/>
    <property type="molecule type" value="Genomic_DNA"/>
</dbReference>
<gene>
    <name evidence="2" type="ORF">M430DRAFT_274231</name>
</gene>
<dbReference type="Proteomes" id="UP000241818">
    <property type="component" value="Unassembled WGS sequence"/>
</dbReference>
<feature type="compositionally biased region" description="Low complexity" evidence="1">
    <location>
        <begin position="121"/>
        <end position="142"/>
    </location>
</feature>
<dbReference type="AlphaFoldDB" id="A0A2T3B5A6"/>
<dbReference type="InParanoid" id="A0A2T3B5A6"/>
<keyword evidence="3" id="KW-1185">Reference proteome</keyword>
<dbReference type="GeneID" id="36573688"/>
<feature type="compositionally biased region" description="Basic and acidic residues" evidence="1">
    <location>
        <begin position="146"/>
        <end position="160"/>
    </location>
</feature>
<feature type="compositionally biased region" description="Basic and acidic residues" evidence="1">
    <location>
        <begin position="174"/>
        <end position="186"/>
    </location>
</feature>
<organism evidence="2 3">
    <name type="scientific">Amorphotheca resinae ATCC 22711</name>
    <dbReference type="NCBI Taxonomy" id="857342"/>
    <lineage>
        <taxon>Eukaryota</taxon>
        <taxon>Fungi</taxon>
        <taxon>Dikarya</taxon>
        <taxon>Ascomycota</taxon>
        <taxon>Pezizomycotina</taxon>
        <taxon>Leotiomycetes</taxon>
        <taxon>Helotiales</taxon>
        <taxon>Amorphothecaceae</taxon>
        <taxon>Amorphotheca</taxon>
    </lineage>
</organism>
<proteinExistence type="predicted"/>
<protein>
    <submittedName>
        <fullName evidence="2">Uncharacterized protein</fullName>
    </submittedName>
</protein>
<evidence type="ECO:0000313" key="2">
    <source>
        <dbReference type="EMBL" id="PSS21945.1"/>
    </source>
</evidence>
<evidence type="ECO:0000256" key="1">
    <source>
        <dbReference type="SAM" id="MobiDB-lite"/>
    </source>
</evidence>
<reference evidence="2 3" key="1">
    <citation type="journal article" date="2018" name="New Phytol.">
        <title>Comparative genomics and transcriptomics depict ericoid mycorrhizal fungi as versatile saprotrophs and plant mutualists.</title>
        <authorList>
            <person name="Martino E."/>
            <person name="Morin E."/>
            <person name="Grelet G.A."/>
            <person name="Kuo A."/>
            <person name="Kohler A."/>
            <person name="Daghino S."/>
            <person name="Barry K.W."/>
            <person name="Cichocki N."/>
            <person name="Clum A."/>
            <person name="Dockter R.B."/>
            <person name="Hainaut M."/>
            <person name="Kuo R.C."/>
            <person name="LaButti K."/>
            <person name="Lindahl B.D."/>
            <person name="Lindquist E.A."/>
            <person name="Lipzen A."/>
            <person name="Khouja H.R."/>
            <person name="Magnuson J."/>
            <person name="Murat C."/>
            <person name="Ohm R.A."/>
            <person name="Singer S.W."/>
            <person name="Spatafora J.W."/>
            <person name="Wang M."/>
            <person name="Veneault-Fourrey C."/>
            <person name="Henrissat B."/>
            <person name="Grigoriev I.V."/>
            <person name="Martin F.M."/>
            <person name="Perotto S."/>
        </authorList>
    </citation>
    <scope>NUCLEOTIDE SEQUENCE [LARGE SCALE GENOMIC DNA]</scope>
    <source>
        <strain evidence="2 3">ATCC 22711</strain>
    </source>
</reference>
<name>A0A2T3B5A6_AMORE</name>
<feature type="region of interest" description="Disordered" evidence="1">
    <location>
        <begin position="1"/>
        <end position="186"/>
    </location>
</feature>
<accession>A0A2T3B5A6</accession>
<dbReference type="RefSeq" id="XP_024722100.1">
    <property type="nucleotide sequence ID" value="XM_024865607.1"/>
</dbReference>
<sequence>MSSFSNRTISSTNSFYSRPQTLDYTADNMQTEIPNPPASDKSEMYRRDSRDRDHDRYRYQRSSAPSPDEQFFRSRNPARDSSRFSPNRGGWLSNPSPSGSFSSSRTVLRYSAGNPDPGPKPSTRSASYSSSTVSRSPSSSSSIVRVYDDRFHELHDDRFRRSVSPPERFCSAGRELRDRADEDLNR</sequence>
<feature type="compositionally biased region" description="Low complexity" evidence="1">
    <location>
        <begin position="93"/>
        <end position="104"/>
    </location>
</feature>
<feature type="compositionally biased region" description="Polar residues" evidence="1">
    <location>
        <begin position="1"/>
        <end position="33"/>
    </location>
</feature>
<evidence type="ECO:0000313" key="3">
    <source>
        <dbReference type="Proteomes" id="UP000241818"/>
    </source>
</evidence>
<feature type="compositionally biased region" description="Basic and acidic residues" evidence="1">
    <location>
        <begin position="40"/>
        <end position="58"/>
    </location>
</feature>